<keyword evidence="2" id="KW-1185">Reference proteome</keyword>
<dbReference type="AlphaFoldDB" id="A0A8H7WCC0"/>
<organism evidence="1 2">
    <name type="scientific">Cadophora malorum</name>
    <dbReference type="NCBI Taxonomy" id="108018"/>
    <lineage>
        <taxon>Eukaryota</taxon>
        <taxon>Fungi</taxon>
        <taxon>Dikarya</taxon>
        <taxon>Ascomycota</taxon>
        <taxon>Pezizomycotina</taxon>
        <taxon>Leotiomycetes</taxon>
        <taxon>Helotiales</taxon>
        <taxon>Ploettnerulaceae</taxon>
        <taxon>Cadophora</taxon>
    </lineage>
</organism>
<comment type="caution">
    <text evidence="1">The sequence shown here is derived from an EMBL/GenBank/DDBJ whole genome shotgun (WGS) entry which is preliminary data.</text>
</comment>
<reference evidence="1" key="1">
    <citation type="submission" date="2021-02" db="EMBL/GenBank/DDBJ databases">
        <title>Genome sequence Cadophora malorum strain M34.</title>
        <authorList>
            <person name="Stefanovic E."/>
            <person name="Vu D."/>
            <person name="Scully C."/>
            <person name="Dijksterhuis J."/>
            <person name="Roader J."/>
            <person name="Houbraken J."/>
        </authorList>
    </citation>
    <scope>NUCLEOTIDE SEQUENCE</scope>
    <source>
        <strain evidence="1">M34</strain>
    </source>
</reference>
<evidence type="ECO:0000313" key="1">
    <source>
        <dbReference type="EMBL" id="KAG4422222.1"/>
    </source>
</evidence>
<sequence>MKSTYILPIISSLASAYQYGTGAGPDDTYQSYNQNPNATGSVSLLGVDMTSSSSSSPKDWTAAINVTEVPVSGGFLTNSVISFNANGVFVANSTWNTCAMIMYNVARNATEKGQGDSGDCSATLGDQCKADWVAKITTAAANAGNAGEDPCLFTPPQIPDSCIGTLAADSIAGAITSNYTKGEAWFYATESQPPHQATNFTAYETAATRIWPVLLIQANNDTKTFSTQMSCLRAKNAAQGSHEIGDVPGAGSHVEGVWWSLAAVFAVMGFLM</sequence>
<dbReference type="OrthoDB" id="4526039at2759"/>
<evidence type="ECO:0000313" key="2">
    <source>
        <dbReference type="Proteomes" id="UP000664132"/>
    </source>
</evidence>
<protein>
    <submittedName>
        <fullName evidence="1">Uncharacterized protein</fullName>
    </submittedName>
</protein>
<dbReference type="Proteomes" id="UP000664132">
    <property type="component" value="Unassembled WGS sequence"/>
</dbReference>
<gene>
    <name evidence="1" type="ORF">IFR04_004602</name>
</gene>
<accession>A0A8H7WCC0</accession>
<proteinExistence type="predicted"/>
<name>A0A8H7WCC0_9HELO</name>
<dbReference type="EMBL" id="JAFJYH010000052">
    <property type="protein sequence ID" value="KAG4422222.1"/>
    <property type="molecule type" value="Genomic_DNA"/>
</dbReference>